<proteinExistence type="predicted"/>
<evidence type="ECO:0000313" key="2">
    <source>
        <dbReference type="Proteomes" id="UP000271603"/>
    </source>
</evidence>
<gene>
    <name evidence="1" type="ORF">NCTC9419_02283</name>
</gene>
<dbReference type="Proteomes" id="UP000271603">
    <property type="component" value="Chromosome"/>
</dbReference>
<accession>A0A447QL25</accession>
<organism evidence="1 2">
    <name type="scientific">Serratia rubidaea</name>
    <name type="common">Serratia marinorubra</name>
    <dbReference type="NCBI Taxonomy" id="61652"/>
    <lineage>
        <taxon>Bacteria</taxon>
        <taxon>Pseudomonadati</taxon>
        <taxon>Pseudomonadota</taxon>
        <taxon>Gammaproteobacteria</taxon>
        <taxon>Enterobacterales</taxon>
        <taxon>Yersiniaceae</taxon>
        <taxon>Serratia</taxon>
    </lineage>
</organism>
<sequence length="51" mass="5968">MYFTDDFKHKHFFRKETVSSFRKLNIFGKLLLEALNFGEDAGCLNINIGKI</sequence>
<reference evidence="1 2" key="1">
    <citation type="submission" date="2018-12" db="EMBL/GenBank/DDBJ databases">
        <authorList>
            <consortium name="Pathogen Informatics"/>
        </authorList>
    </citation>
    <scope>NUCLEOTIDE SEQUENCE [LARGE SCALE GENOMIC DNA]</scope>
    <source>
        <strain evidence="1 2">NCTC9419</strain>
    </source>
</reference>
<protein>
    <submittedName>
        <fullName evidence="1">Uncharacterized protein</fullName>
    </submittedName>
</protein>
<dbReference type="EMBL" id="LR134155">
    <property type="protein sequence ID" value="VEA70775.1"/>
    <property type="molecule type" value="Genomic_DNA"/>
</dbReference>
<evidence type="ECO:0000313" key="1">
    <source>
        <dbReference type="EMBL" id="VEA70775.1"/>
    </source>
</evidence>
<name>A0A447QL25_SERRU</name>
<dbReference type="AlphaFoldDB" id="A0A447QL25"/>